<reference evidence="2 3" key="1">
    <citation type="submission" date="2021-02" db="EMBL/GenBank/DDBJ databases">
        <title>Leishmania (Mundinia) enrietti genome sequencing and assembly.</title>
        <authorList>
            <person name="Almutairi H."/>
            <person name="Gatherer D."/>
        </authorList>
    </citation>
    <scope>NUCLEOTIDE SEQUENCE [LARGE SCALE GENOMIC DNA]</scope>
    <source>
        <strain evidence="2">CUR178</strain>
    </source>
</reference>
<dbReference type="CDD" id="cd23677">
    <property type="entry name" value="RESC3_ARM-like"/>
    <property type="match status" value="1"/>
</dbReference>
<dbReference type="GeneID" id="94169727"/>
<dbReference type="KEGG" id="lenr:94169727"/>
<evidence type="ECO:0008006" key="4">
    <source>
        <dbReference type="Google" id="ProtNLM"/>
    </source>
</evidence>
<organism evidence="2 3">
    <name type="scientific">Leishmania enriettii</name>
    <dbReference type="NCBI Taxonomy" id="5663"/>
    <lineage>
        <taxon>Eukaryota</taxon>
        <taxon>Discoba</taxon>
        <taxon>Euglenozoa</taxon>
        <taxon>Kinetoplastea</taxon>
        <taxon>Metakinetoplastina</taxon>
        <taxon>Trypanosomatida</taxon>
        <taxon>Trypanosomatidae</taxon>
        <taxon>Leishmaniinae</taxon>
        <taxon>Leishmania</taxon>
    </lineage>
</organism>
<evidence type="ECO:0000313" key="3">
    <source>
        <dbReference type="Proteomes" id="UP000674179"/>
    </source>
</evidence>
<keyword evidence="3" id="KW-1185">Reference proteome</keyword>
<dbReference type="OrthoDB" id="272939at2759"/>
<accession>A0A836GSQ0</accession>
<dbReference type="RefSeq" id="XP_067690320.1">
    <property type="nucleotide sequence ID" value="XM_067834217.1"/>
</dbReference>
<protein>
    <recommendedName>
        <fullName evidence="4">Mitochondrial RNA binding protein</fullName>
    </recommendedName>
</protein>
<evidence type="ECO:0000313" key="2">
    <source>
        <dbReference type="EMBL" id="KAG5471150.1"/>
    </source>
</evidence>
<sequence>MPSYTPYVAHAKKVTARLRARMHNQSFTSIVRASTEVNQNELSRVADARLRELMALRADHQRTFDPLFKQKALKLLQTLPLKAVADDPHLSYTMGALRVCGYFSATQSPATFNLLNHTTRHTFLLDAFSVSQLLFALEDMRHPQTAEILSIVLPRVTELATEFTQREARLVLGACFKHNLLTMELDEKLAYVITGAVNDLRGNDLAGAVSAVLNMCTAKVARRFLETATPRLCRALREAAEQVHLYKTTYLQPVGGGAAASDAARSMLKGGSDDERPPNPAMETPTERTLRHRKEEEWRRFLINQIYDGVTLHRELQKGIAWLCWAPRPLLNEVVRCALLWSEPILVSSPGDSLAALKAEEAGENASSGATPADGELAPAMEDREMYARDLPQVRRRSLCYCLKMLHLTSYRHLPALRLLSARIAASKDVIGIVSPTEVAHELSQAVEAIAFFYATDCAPAVAAIVDDIVEHVEPLMNAPALQSRARLLSAEELKLAERVVVRVLLSCARLLSTLMEEKGGKSALEAAPVQEEAMRAILAQATALAASPMSQAYLALGLRLIPGGTVERAPIRAQHLISTMHLFYAITVILTLSGQAGAAPAASDGVAHDVLRANLRQLVSSAQAIATMQAGGLPEEATVEMAKALTLLKKGPEIMGTPPGAMAQCGGKEGEAR</sequence>
<evidence type="ECO:0000256" key="1">
    <source>
        <dbReference type="SAM" id="MobiDB-lite"/>
    </source>
</evidence>
<dbReference type="Proteomes" id="UP000674179">
    <property type="component" value="Chromosome 32"/>
</dbReference>
<name>A0A836GSQ0_LEIEN</name>
<proteinExistence type="predicted"/>
<comment type="caution">
    <text evidence="2">The sequence shown here is derived from an EMBL/GenBank/DDBJ whole genome shotgun (WGS) entry which is preliminary data.</text>
</comment>
<gene>
    <name evidence="2" type="ORF">CUR178_02461</name>
</gene>
<dbReference type="EMBL" id="JAFHKP010000032">
    <property type="protein sequence ID" value="KAG5471150.1"/>
    <property type="molecule type" value="Genomic_DNA"/>
</dbReference>
<dbReference type="AlphaFoldDB" id="A0A836GSQ0"/>
<feature type="region of interest" description="Disordered" evidence="1">
    <location>
        <begin position="262"/>
        <end position="291"/>
    </location>
</feature>